<dbReference type="GO" id="GO:0005829">
    <property type="term" value="C:cytosol"/>
    <property type="evidence" value="ECO:0007669"/>
    <property type="project" value="TreeGrafter"/>
</dbReference>
<dbReference type="RefSeq" id="WP_284348413.1">
    <property type="nucleotide sequence ID" value="NZ_BRXS01000001.1"/>
</dbReference>
<dbReference type="SUPFAM" id="SSF103473">
    <property type="entry name" value="MFS general substrate transporter"/>
    <property type="match status" value="1"/>
</dbReference>
<evidence type="ECO:0000313" key="5">
    <source>
        <dbReference type="Proteomes" id="UP001161325"/>
    </source>
</evidence>
<accession>A0AA37V1L2</accession>
<keyword evidence="1" id="KW-0745">Spermidine biosynthesis</keyword>
<organism evidence="4 5">
    <name type="scientific">Roseisolibacter agri</name>
    <dbReference type="NCBI Taxonomy" id="2014610"/>
    <lineage>
        <taxon>Bacteria</taxon>
        <taxon>Pseudomonadati</taxon>
        <taxon>Gemmatimonadota</taxon>
        <taxon>Gemmatimonadia</taxon>
        <taxon>Gemmatimonadales</taxon>
        <taxon>Gemmatimonadaceae</taxon>
        <taxon>Roseisolibacter</taxon>
    </lineage>
</organism>
<keyword evidence="5" id="KW-1185">Reference proteome</keyword>
<feature type="region of interest" description="Disordered" evidence="2">
    <location>
        <begin position="211"/>
        <end position="237"/>
    </location>
</feature>
<feature type="transmembrane region" description="Helical" evidence="3">
    <location>
        <begin position="332"/>
        <end position="357"/>
    </location>
</feature>
<feature type="transmembrane region" description="Helical" evidence="3">
    <location>
        <begin position="153"/>
        <end position="177"/>
    </location>
</feature>
<dbReference type="InterPro" id="IPR001045">
    <property type="entry name" value="Spermi_synthase"/>
</dbReference>
<keyword evidence="3" id="KW-0812">Transmembrane</keyword>
<dbReference type="Pfam" id="PF01564">
    <property type="entry name" value="Spermine_synth"/>
    <property type="match status" value="1"/>
</dbReference>
<evidence type="ECO:0000256" key="1">
    <source>
        <dbReference type="ARBA" id="ARBA00023066"/>
    </source>
</evidence>
<protein>
    <recommendedName>
        <fullName evidence="6">Spermidine synthase</fullName>
    </recommendedName>
</protein>
<dbReference type="Proteomes" id="UP001161325">
    <property type="component" value="Unassembled WGS sequence"/>
</dbReference>
<feature type="transmembrane region" description="Helical" evidence="3">
    <location>
        <begin position="369"/>
        <end position="398"/>
    </location>
</feature>
<reference evidence="4" key="1">
    <citation type="submission" date="2022-08" db="EMBL/GenBank/DDBJ databases">
        <title>Draft genome sequencing of Roseisolibacter agri AW1220.</title>
        <authorList>
            <person name="Tobiishi Y."/>
            <person name="Tonouchi A."/>
        </authorList>
    </citation>
    <scope>NUCLEOTIDE SEQUENCE</scope>
    <source>
        <strain evidence="4">AW1220</strain>
    </source>
</reference>
<evidence type="ECO:0000256" key="2">
    <source>
        <dbReference type="SAM" id="MobiDB-lite"/>
    </source>
</evidence>
<keyword evidence="3" id="KW-1133">Transmembrane helix</keyword>
<feature type="transmembrane region" description="Helical" evidence="3">
    <location>
        <begin position="435"/>
        <end position="455"/>
    </location>
</feature>
<feature type="transmembrane region" description="Helical" evidence="3">
    <location>
        <begin position="291"/>
        <end position="311"/>
    </location>
</feature>
<gene>
    <name evidence="4" type="ORF">rosag_04800</name>
</gene>
<feature type="transmembrane region" description="Helical" evidence="3">
    <location>
        <begin position="108"/>
        <end position="132"/>
    </location>
</feature>
<dbReference type="EMBL" id="BRXS01000001">
    <property type="protein sequence ID" value="GLC23967.1"/>
    <property type="molecule type" value="Genomic_DNA"/>
</dbReference>
<feature type="transmembrane region" description="Helical" evidence="3">
    <location>
        <begin position="410"/>
        <end position="429"/>
    </location>
</feature>
<proteinExistence type="predicted"/>
<feature type="transmembrane region" description="Helical" evidence="3">
    <location>
        <begin position="183"/>
        <end position="201"/>
    </location>
</feature>
<feature type="transmembrane region" description="Helical" evidence="3">
    <location>
        <begin position="35"/>
        <end position="55"/>
    </location>
</feature>
<dbReference type="GO" id="GO:0008295">
    <property type="term" value="P:spermidine biosynthetic process"/>
    <property type="evidence" value="ECO:0007669"/>
    <property type="project" value="UniProtKB-KW"/>
</dbReference>
<name>A0AA37V1L2_9BACT</name>
<feature type="transmembrane region" description="Helical" evidence="3">
    <location>
        <begin position="67"/>
        <end position="88"/>
    </location>
</feature>
<feature type="transmembrane region" description="Helical" evidence="3">
    <location>
        <begin position="255"/>
        <end position="279"/>
    </location>
</feature>
<dbReference type="SUPFAM" id="SSF53335">
    <property type="entry name" value="S-adenosyl-L-methionine-dependent methyltransferases"/>
    <property type="match status" value="1"/>
</dbReference>
<dbReference type="InterPro" id="IPR036259">
    <property type="entry name" value="MFS_trans_sf"/>
</dbReference>
<dbReference type="NCBIfam" id="NF037959">
    <property type="entry name" value="MFS_SpdSyn"/>
    <property type="match status" value="2"/>
</dbReference>
<dbReference type="PANTHER" id="PTHR11558">
    <property type="entry name" value="SPERMIDINE/SPERMINE SYNTHASE"/>
    <property type="match status" value="1"/>
</dbReference>
<sequence length="1080" mass="115638">MLPLLYLVFVVSGAAGLMYESIWSRYLGLFVGHGAYAQVLVLVIFLGGMSLGAHLVGRRSERLRDPLLWYAVVELAVAVIGIGFHDVFQWATDAAYDGLFPRLPAGTVVLLVKWTLAALLILPQSILLGATFPLMSAGAIRRAPDRPGRTLALLYFANSLGAAGGVLLAGFTLLSAAGLPGTLLVAAACNATVAVVAWLVARLAPADATPASATSTVREPPRLTGVQPEPATEPVAATHDVSAPRDATPLGPPPALVRALLLVAFGTAVASFVYEIAWIRMLSLVVGSATHSFELMLSAFILGLALGAWWIRGRADRLDDPLRTLGLVQWIMGSLAIATLPVYVGTFHAMAGLLGAVELNEGGYRIFTVVRYLFCLAVMLPATFCAGVTLPLITRILIGRGAGERAIGQVYAVNTLGSIVGASLAGLALMPLLGLKWLLVVGALTDVALGIWLLARHGALVADARVATPTPTRARAAWLDRTARAGRGALLPTAIVGVGVLLLIATVTPFHTAVLSSGVYRYAKVSDPRGYDVPFYRDGRTATVSVRRARGSRMLTLATNGKPDASLSLSWIKPSPADTVRRPLTGDQVTQALLPLVTLAHHPHARSAAVIGQGSGMTSHLLLASRELRALSTIDIEPLMIEGSRAFYPANRRVFDDPRSTFVVDDAKAFFASARRTFDVIVSEPSNPWVSGVSGLFTDEFYHRVRGYLAPGGVFGQWLHLYEIDDRLVLSVLAALHRNFPSYEIYMVSNADIFVVASTSPTLRRADWGVVALPDVAHDLARTLPLDSATLDAMRVLDRAALAPVLDRWRAPNSDYFPLLDLGAERTRFLKESASGFRALHTGRFDPVAGLRGWRVGFADATVAPVEMPRADARARGAAVRQAWQAYAPDGTPVRDDEAPFLRLPGGETAWLRDAIYRRAAFEAVLASGRPPADWHRFVAHAYDVEGELHGGTAGVADSAFYGRLFAYLDAARAPAEVRASIAFFHGLAAHDFRQAADAADVLVAALRRGDQWVRPQLLHDGAVVSAIRLGDAARATRMLAATARDTERDRSDLRSELFTHWIAHVARSGGAARPAAPID</sequence>
<feature type="transmembrane region" description="Helical" evidence="3">
    <location>
        <begin position="489"/>
        <end position="510"/>
    </location>
</feature>
<dbReference type="Gene3D" id="3.40.50.150">
    <property type="entry name" value="Vaccinia Virus protein VP39"/>
    <property type="match status" value="1"/>
</dbReference>
<dbReference type="InterPro" id="IPR029063">
    <property type="entry name" value="SAM-dependent_MTases_sf"/>
</dbReference>
<keyword evidence="3" id="KW-0472">Membrane</keyword>
<evidence type="ECO:0008006" key="6">
    <source>
        <dbReference type="Google" id="ProtNLM"/>
    </source>
</evidence>
<dbReference type="AlphaFoldDB" id="A0AA37V1L2"/>
<evidence type="ECO:0000256" key="3">
    <source>
        <dbReference type="SAM" id="Phobius"/>
    </source>
</evidence>
<dbReference type="GO" id="GO:0004766">
    <property type="term" value="F:spermidine synthase activity"/>
    <property type="evidence" value="ECO:0007669"/>
    <property type="project" value="TreeGrafter"/>
</dbReference>
<dbReference type="PANTHER" id="PTHR11558:SF11">
    <property type="entry name" value="SPERMIDINE SYNTHASE"/>
    <property type="match status" value="1"/>
</dbReference>
<comment type="caution">
    <text evidence="4">The sequence shown here is derived from an EMBL/GenBank/DDBJ whole genome shotgun (WGS) entry which is preliminary data.</text>
</comment>
<evidence type="ECO:0000313" key="4">
    <source>
        <dbReference type="EMBL" id="GLC23967.1"/>
    </source>
</evidence>